<dbReference type="SUPFAM" id="SSF51905">
    <property type="entry name" value="FAD/NAD(P)-binding domain"/>
    <property type="match status" value="1"/>
</dbReference>
<name>A0A932HZY3_UNCTE</name>
<accession>A0A932HZY3</accession>
<gene>
    <name evidence="1" type="ORF">HYZ11_14320</name>
</gene>
<dbReference type="EMBL" id="JACPUR010000035">
    <property type="protein sequence ID" value="MBI3128776.1"/>
    <property type="molecule type" value="Genomic_DNA"/>
</dbReference>
<sequence>MSEAFDGILIGGGHNSLVCGAYLAKAGMKVAVLERASVIGGGCSTREVTLPGFKHNLHSNYYVGLDRSPILDDLELHKYGLALVYPEQQQGCVFRDGTGFVIHRDVEKTVKSIARLNKKDAKTYRELHVKFTEGMLDIITSFMYCAPLPPDEMAERFSGPLGREFWAYNDLSMYEAVDQHFEDERLRVLFKLFLGSFTLENTPKTGIFFPRIFSRIANFGLPVGGSANFARALERVIVQGGGKVFTDAAVREIAVRGGEATGVALDDGTRLQAGKFVASGVNWPLTVQLAGESHLGKELSAAAKKYKWASHALCTIHLALKKAPDFKAAKFEPDINRTFNIFWGADTTEEIDECFEDIHRNDLPRLMGNGGSNSLFEPSYAPEGAHVGFWWPFAPYELNGEGAKGWDRHRKELTQEFIKAWQAYAPNVNKSNILGSYLYTPYDIAKGNANMPRASHHVGAYIPEQLGFNRPHPKVSQFRTPVKGLYLCGSSSHVGGAVTGAPGYNCANAIAEDLKLKRTWKPVSAPRI</sequence>
<dbReference type="Proteomes" id="UP000782312">
    <property type="component" value="Unassembled WGS sequence"/>
</dbReference>
<evidence type="ECO:0000313" key="2">
    <source>
        <dbReference type="Proteomes" id="UP000782312"/>
    </source>
</evidence>
<dbReference type="Pfam" id="PF13450">
    <property type="entry name" value="NAD_binding_8"/>
    <property type="match status" value="1"/>
</dbReference>
<dbReference type="PANTHER" id="PTHR10668:SF103">
    <property type="entry name" value="PYRIDINE NUCLEOTIDE-DISULFIDE OXIDOREDUCTASE DOMAIN-CONTAINING PROTEIN 2"/>
    <property type="match status" value="1"/>
</dbReference>
<dbReference type="AlphaFoldDB" id="A0A932HZY3"/>
<organism evidence="1 2">
    <name type="scientific">Tectimicrobiota bacterium</name>
    <dbReference type="NCBI Taxonomy" id="2528274"/>
    <lineage>
        <taxon>Bacteria</taxon>
        <taxon>Pseudomonadati</taxon>
        <taxon>Nitrospinota/Tectimicrobiota group</taxon>
        <taxon>Candidatus Tectimicrobiota</taxon>
    </lineage>
</organism>
<reference evidence="1" key="1">
    <citation type="submission" date="2020-07" db="EMBL/GenBank/DDBJ databases">
        <title>Huge and variable diversity of episymbiotic CPR bacteria and DPANN archaea in groundwater ecosystems.</title>
        <authorList>
            <person name="He C.Y."/>
            <person name="Keren R."/>
            <person name="Whittaker M."/>
            <person name="Farag I.F."/>
            <person name="Doudna J."/>
            <person name="Cate J.H.D."/>
            <person name="Banfield J.F."/>
        </authorList>
    </citation>
    <scope>NUCLEOTIDE SEQUENCE</scope>
    <source>
        <strain evidence="1">NC_groundwater_763_Ag_S-0.2um_68_21</strain>
    </source>
</reference>
<dbReference type="Gene3D" id="3.90.660.50">
    <property type="match status" value="1"/>
</dbReference>
<dbReference type="PANTHER" id="PTHR10668">
    <property type="entry name" value="PHYTOENE DEHYDROGENASE"/>
    <property type="match status" value="1"/>
</dbReference>
<comment type="caution">
    <text evidence="1">The sequence shown here is derived from an EMBL/GenBank/DDBJ whole genome shotgun (WGS) entry which is preliminary data.</text>
</comment>
<proteinExistence type="predicted"/>
<dbReference type="InterPro" id="IPR036188">
    <property type="entry name" value="FAD/NAD-bd_sf"/>
</dbReference>
<protein>
    <submittedName>
        <fullName evidence="1">NAD(P)/FAD-dependent oxidoreductase</fullName>
    </submittedName>
</protein>
<dbReference type="Gene3D" id="3.50.50.60">
    <property type="entry name" value="FAD/NAD(P)-binding domain"/>
    <property type="match status" value="2"/>
</dbReference>
<evidence type="ECO:0000313" key="1">
    <source>
        <dbReference type="EMBL" id="MBI3128776.1"/>
    </source>
</evidence>